<evidence type="ECO:0000256" key="2">
    <source>
        <dbReference type="ARBA" id="ARBA00012438"/>
    </source>
</evidence>
<keyword evidence="5" id="KW-0547">Nucleotide-binding</keyword>
<dbReference type="InterPro" id="IPR003594">
    <property type="entry name" value="HATPase_dom"/>
</dbReference>
<dbReference type="InterPro" id="IPR003661">
    <property type="entry name" value="HisK_dim/P_dom"/>
</dbReference>
<feature type="domain" description="Histidine kinase" evidence="11">
    <location>
        <begin position="351"/>
        <end position="569"/>
    </location>
</feature>
<keyword evidence="10" id="KW-0812">Transmembrane</keyword>
<dbReference type="PANTHER" id="PTHR43711:SF1">
    <property type="entry name" value="HISTIDINE KINASE 1"/>
    <property type="match status" value="1"/>
</dbReference>
<dbReference type="InterPro" id="IPR004358">
    <property type="entry name" value="Sig_transdc_His_kin-like_C"/>
</dbReference>
<evidence type="ECO:0000256" key="9">
    <source>
        <dbReference type="SAM" id="Coils"/>
    </source>
</evidence>
<feature type="transmembrane region" description="Helical" evidence="10">
    <location>
        <begin position="14"/>
        <end position="33"/>
    </location>
</feature>
<keyword evidence="10" id="KW-1133">Transmembrane helix</keyword>
<dbReference type="GO" id="GO:0005524">
    <property type="term" value="F:ATP binding"/>
    <property type="evidence" value="ECO:0007669"/>
    <property type="project" value="UniProtKB-KW"/>
</dbReference>
<dbReference type="SMART" id="SM00388">
    <property type="entry name" value="HisKA"/>
    <property type="match status" value="1"/>
</dbReference>
<evidence type="ECO:0000256" key="8">
    <source>
        <dbReference type="ARBA" id="ARBA00023012"/>
    </source>
</evidence>
<dbReference type="SUPFAM" id="SSF47384">
    <property type="entry name" value="Homodimeric domain of signal transducing histidine kinase"/>
    <property type="match status" value="1"/>
</dbReference>
<dbReference type="InterPro" id="IPR036890">
    <property type="entry name" value="HATPase_C_sf"/>
</dbReference>
<evidence type="ECO:0000256" key="4">
    <source>
        <dbReference type="ARBA" id="ARBA00022679"/>
    </source>
</evidence>
<evidence type="ECO:0000256" key="6">
    <source>
        <dbReference type="ARBA" id="ARBA00022777"/>
    </source>
</evidence>
<evidence type="ECO:0000256" key="7">
    <source>
        <dbReference type="ARBA" id="ARBA00022840"/>
    </source>
</evidence>
<dbReference type="Pfam" id="PF02518">
    <property type="entry name" value="HATPase_c"/>
    <property type="match status" value="1"/>
</dbReference>
<comment type="catalytic activity">
    <reaction evidence="1">
        <text>ATP + protein L-histidine = ADP + protein N-phospho-L-histidine.</text>
        <dbReference type="EC" id="2.7.13.3"/>
    </reaction>
</comment>
<keyword evidence="7" id="KW-0067">ATP-binding</keyword>
<sequence>MIHRQLMIQLLKQLLIISVLFICIIALVIYFTLNYMSKQLLKDDFPQYGFEQLYQSISKKKDTYHIEKKFLKQVDERNGFLQLIDENGYVLYEYRAPIELPNRYIGGELASYWTGLIPSPYEFLVYKQDKPFILIYGEPKKENQQIQQLHQRAKQMNNHLIFPSKEKEWLEKKQAIVQVIDQNGKEIAHYGKTEKLQSSYTVEDLIFNIAYPNRYFHQMTLYYDPANKQTWLLHLPNETAPAGPKNIYYVLAIIVVLGLFVWMGVVIFAALQYGKRMGKPLLDLTRSVNQLATGEYKIDLMEAAQKQNKNKRMRKVYNELFQSVKTLAATLKKNKQQREQLEREREEWMAGISHDLKTPLSSIKGYGQILSSPGYDWDHSEVKDFAKIIVEKSSYMEALIQDLTLTYAIKNKAIPIQKEQKDVIEIVRRTVVESINHSPELGKQLSFQTNCKAYNMAIDEKWLVRILQNLIMNAIIHNPPHTNIEVGVMGTNEKLEIYVKDNGVGMKEEAIPQLFTKYFRGTNTDVSPHGTGLGMSIAGQLVQLLGGLIVVNSKEKVGTTITITFKVEEGVQYK</sequence>
<keyword evidence="6 12" id="KW-0418">Kinase</keyword>
<dbReference type="Gene3D" id="3.30.565.10">
    <property type="entry name" value="Histidine kinase-like ATPase, C-terminal domain"/>
    <property type="match status" value="1"/>
</dbReference>
<evidence type="ECO:0000256" key="1">
    <source>
        <dbReference type="ARBA" id="ARBA00000085"/>
    </source>
</evidence>
<name>A0AAW6T158_9BACI</name>
<feature type="transmembrane region" description="Helical" evidence="10">
    <location>
        <begin position="247"/>
        <end position="271"/>
    </location>
</feature>
<dbReference type="PRINTS" id="PR00344">
    <property type="entry name" value="BCTRLSENSOR"/>
</dbReference>
<keyword evidence="4" id="KW-0808">Transferase</keyword>
<dbReference type="CDD" id="cd00082">
    <property type="entry name" value="HisKA"/>
    <property type="match status" value="1"/>
</dbReference>
<dbReference type="Pfam" id="PF00512">
    <property type="entry name" value="HisKA"/>
    <property type="match status" value="1"/>
</dbReference>
<evidence type="ECO:0000256" key="5">
    <source>
        <dbReference type="ARBA" id="ARBA00022741"/>
    </source>
</evidence>
<dbReference type="SMART" id="SM00387">
    <property type="entry name" value="HATPase_c"/>
    <property type="match status" value="1"/>
</dbReference>
<feature type="coiled-coil region" evidence="9">
    <location>
        <begin position="324"/>
        <end position="351"/>
    </location>
</feature>
<evidence type="ECO:0000259" key="11">
    <source>
        <dbReference type="PROSITE" id="PS50109"/>
    </source>
</evidence>
<dbReference type="Gene3D" id="1.10.287.130">
    <property type="match status" value="1"/>
</dbReference>
<keyword evidence="10" id="KW-0472">Membrane</keyword>
<dbReference type="InterPro" id="IPR036097">
    <property type="entry name" value="HisK_dim/P_sf"/>
</dbReference>
<dbReference type="AlphaFoldDB" id="A0AAW6T158"/>
<dbReference type="EMBL" id="JAROYP010000029">
    <property type="protein sequence ID" value="MDH5164343.1"/>
    <property type="molecule type" value="Genomic_DNA"/>
</dbReference>
<keyword evidence="9" id="KW-0175">Coiled coil</keyword>
<organism evidence="12 13">
    <name type="scientific">Heyndrickxia oleronia</name>
    <dbReference type="NCBI Taxonomy" id="38875"/>
    <lineage>
        <taxon>Bacteria</taxon>
        <taxon>Bacillati</taxon>
        <taxon>Bacillota</taxon>
        <taxon>Bacilli</taxon>
        <taxon>Bacillales</taxon>
        <taxon>Bacillaceae</taxon>
        <taxon>Heyndrickxia</taxon>
    </lineage>
</organism>
<dbReference type="SUPFAM" id="SSF55874">
    <property type="entry name" value="ATPase domain of HSP90 chaperone/DNA topoisomerase II/histidine kinase"/>
    <property type="match status" value="1"/>
</dbReference>
<dbReference type="Proteomes" id="UP001159179">
    <property type="component" value="Unassembled WGS sequence"/>
</dbReference>
<protein>
    <recommendedName>
        <fullName evidence="2">histidine kinase</fullName>
        <ecNumber evidence="2">2.7.13.3</ecNumber>
    </recommendedName>
</protein>
<proteinExistence type="predicted"/>
<dbReference type="PANTHER" id="PTHR43711">
    <property type="entry name" value="TWO-COMPONENT HISTIDINE KINASE"/>
    <property type="match status" value="1"/>
</dbReference>
<dbReference type="CDD" id="cd00075">
    <property type="entry name" value="HATPase"/>
    <property type="match status" value="1"/>
</dbReference>
<reference evidence="12" key="1">
    <citation type="submission" date="2023-03" db="EMBL/GenBank/DDBJ databases">
        <title>Bacterial isolates from washroom surfaces on a university campus.</title>
        <authorList>
            <person name="Holman D.B."/>
            <person name="Gzyl K.E."/>
            <person name="Taheri A.E."/>
        </authorList>
    </citation>
    <scope>NUCLEOTIDE SEQUENCE</scope>
    <source>
        <strain evidence="12">RD03</strain>
    </source>
</reference>
<dbReference type="PROSITE" id="PS50109">
    <property type="entry name" value="HIS_KIN"/>
    <property type="match status" value="1"/>
</dbReference>
<dbReference type="InterPro" id="IPR005467">
    <property type="entry name" value="His_kinase_dom"/>
</dbReference>
<keyword evidence="8" id="KW-0902">Two-component regulatory system</keyword>
<dbReference type="InterPro" id="IPR050736">
    <property type="entry name" value="Sensor_HK_Regulatory"/>
</dbReference>
<gene>
    <name evidence="12" type="ORF">P5X88_25755</name>
</gene>
<dbReference type="GO" id="GO:0000155">
    <property type="term" value="F:phosphorelay sensor kinase activity"/>
    <property type="evidence" value="ECO:0007669"/>
    <property type="project" value="InterPro"/>
</dbReference>
<evidence type="ECO:0000256" key="3">
    <source>
        <dbReference type="ARBA" id="ARBA00022553"/>
    </source>
</evidence>
<accession>A0AAW6T158</accession>
<dbReference type="EC" id="2.7.13.3" evidence="2"/>
<dbReference type="RefSeq" id="WP_280619022.1">
    <property type="nucleotide sequence ID" value="NZ_JAROYP010000029.1"/>
</dbReference>
<comment type="caution">
    <text evidence="12">The sequence shown here is derived from an EMBL/GenBank/DDBJ whole genome shotgun (WGS) entry which is preliminary data.</text>
</comment>
<keyword evidence="3" id="KW-0597">Phosphoprotein</keyword>
<evidence type="ECO:0000313" key="12">
    <source>
        <dbReference type="EMBL" id="MDH5164343.1"/>
    </source>
</evidence>
<evidence type="ECO:0000313" key="13">
    <source>
        <dbReference type="Proteomes" id="UP001159179"/>
    </source>
</evidence>
<evidence type="ECO:0000256" key="10">
    <source>
        <dbReference type="SAM" id="Phobius"/>
    </source>
</evidence>